<proteinExistence type="predicted"/>
<evidence type="ECO:0000313" key="16">
    <source>
        <dbReference type="EMBL" id="KAL3290062.1"/>
    </source>
</evidence>
<name>A0ABD2PGI0_9CUCU</name>
<dbReference type="SUPFAM" id="SSF56112">
    <property type="entry name" value="Protein kinase-like (PK-like)"/>
    <property type="match status" value="1"/>
</dbReference>
<feature type="signal peptide" evidence="14">
    <location>
        <begin position="1"/>
        <end position="15"/>
    </location>
</feature>
<keyword evidence="10" id="KW-0675">Receptor</keyword>
<dbReference type="InterPro" id="IPR001245">
    <property type="entry name" value="Ser-Thr/Tyr_kinase_cat_dom"/>
</dbReference>
<dbReference type="GO" id="GO:0016020">
    <property type="term" value="C:membrane"/>
    <property type="evidence" value="ECO:0007669"/>
    <property type="project" value="UniProtKB-SubCell"/>
</dbReference>
<dbReference type="Gene3D" id="3.40.50.2300">
    <property type="match status" value="2"/>
</dbReference>
<dbReference type="InterPro" id="IPR050401">
    <property type="entry name" value="Cyclic_nucleotide_synthase"/>
</dbReference>
<keyword evidence="11" id="KW-0325">Glycoprotein</keyword>
<comment type="catalytic activity">
    <reaction evidence="1">
        <text>GTP = 3',5'-cyclic GMP + diphosphate</text>
        <dbReference type="Rhea" id="RHEA:13665"/>
        <dbReference type="ChEBI" id="CHEBI:33019"/>
        <dbReference type="ChEBI" id="CHEBI:37565"/>
        <dbReference type="ChEBI" id="CHEBI:57746"/>
        <dbReference type="EC" id="4.6.1.2"/>
    </reaction>
</comment>
<keyword evidence="4" id="KW-0812">Transmembrane</keyword>
<evidence type="ECO:0000313" key="17">
    <source>
        <dbReference type="Proteomes" id="UP001516400"/>
    </source>
</evidence>
<dbReference type="PANTHER" id="PTHR11920:SF501">
    <property type="entry name" value="GUANYLATE CYCLASE 32E"/>
    <property type="match status" value="1"/>
</dbReference>
<evidence type="ECO:0000256" key="3">
    <source>
        <dbReference type="ARBA" id="ARBA00012202"/>
    </source>
</evidence>
<comment type="caution">
    <text evidence="16">The sequence shown here is derived from an EMBL/GenBank/DDBJ whole genome shotgun (WGS) entry which is preliminary data.</text>
</comment>
<dbReference type="PANTHER" id="PTHR11920">
    <property type="entry name" value="GUANYLYL CYCLASE"/>
    <property type="match status" value="1"/>
</dbReference>
<dbReference type="Proteomes" id="UP001516400">
    <property type="component" value="Unassembled WGS sequence"/>
</dbReference>
<dbReference type="Pfam" id="PF07714">
    <property type="entry name" value="PK_Tyr_Ser-Thr"/>
    <property type="match status" value="1"/>
</dbReference>
<dbReference type="EC" id="4.6.1.2" evidence="3"/>
<evidence type="ECO:0000256" key="5">
    <source>
        <dbReference type="ARBA" id="ARBA00022729"/>
    </source>
</evidence>
<keyword evidence="12" id="KW-0456">Lyase</keyword>
<dbReference type="InterPro" id="IPR011009">
    <property type="entry name" value="Kinase-like_dom_sf"/>
</dbReference>
<keyword evidence="9" id="KW-0472">Membrane</keyword>
<keyword evidence="6" id="KW-0547">Nucleotide-binding</keyword>
<dbReference type="PRINTS" id="PR00255">
    <property type="entry name" value="NATPEPTIDER"/>
</dbReference>
<dbReference type="PROSITE" id="PS50011">
    <property type="entry name" value="PROTEIN_KINASE_DOM"/>
    <property type="match status" value="1"/>
</dbReference>
<dbReference type="InterPro" id="IPR000719">
    <property type="entry name" value="Prot_kinase_dom"/>
</dbReference>
<evidence type="ECO:0000256" key="10">
    <source>
        <dbReference type="ARBA" id="ARBA00023170"/>
    </source>
</evidence>
<evidence type="ECO:0000256" key="6">
    <source>
        <dbReference type="ARBA" id="ARBA00022741"/>
    </source>
</evidence>
<evidence type="ECO:0000256" key="4">
    <source>
        <dbReference type="ARBA" id="ARBA00022692"/>
    </source>
</evidence>
<keyword evidence="8" id="KW-0342">GTP-binding</keyword>
<dbReference type="GO" id="GO:0004383">
    <property type="term" value="F:guanylate cyclase activity"/>
    <property type="evidence" value="ECO:0007669"/>
    <property type="project" value="UniProtKB-EC"/>
</dbReference>
<dbReference type="Gene3D" id="1.10.510.10">
    <property type="entry name" value="Transferase(Phosphotransferase) domain 1"/>
    <property type="match status" value="1"/>
</dbReference>
<dbReference type="Pfam" id="PF01094">
    <property type="entry name" value="ANF_receptor"/>
    <property type="match status" value="1"/>
</dbReference>
<organism evidence="16 17">
    <name type="scientific">Cryptolaemus montrouzieri</name>
    <dbReference type="NCBI Taxonomy" id="559131"/>
    <lineage>
        <taxon>Eukaryota</taxon>
        <taxon>Metazoa</taxon>
        <taxon>Ecdysozoa</taxon>
        <taxon>Arthropoda</taxon>
        <taxon>Hexapoda</taxon>
        <taxon>Insecta</taxon>
        <taxon>Pterygota</taxon>
        <taxon>Neoptera</taxon>
        <taxon>Endopterygota</taxon>
        <taxon>Coleoptera</taxon>
        <taxon>Polyphaga</taxon>
        <taxon>Cucujiformia</taxon>
        <taxon>Coccinelloidea</taxon>
        <taxon>Coccinellidae</taxon>
        <taxon>Scymninae</taxon>
        <taxon>Scymnini</taxon>
        <taxon>Cryptolaemus</taxon>
    </lineage>
</organism>
<keyword evidence="5 14" id="KW-0732">Signal</keyword>
<evidence type="ECO:0000256" key="13">
    <source>
        <dbReference type="ARBA" id="ARBA00023293"/>
    </source>
</evidence>
<evidence type="ECO:0000256" key="1">
    <source>
        <dbReference type="ARBA" id="ARBA00001436"/>
    </source>
</evidence>
<evidence type="ECO:0000256" key="8">
    <source>
        <dbReference type="ARBA" id="ARBA00023134"/>
    </source>
</evidence>
<keyword evidence="13" id="KW-0141">cGMP biosynthesis</keyword>
<evidence type="ECO:0000256" key="9">
    <source>
        <dbReference type="ARBA" id="ARBA00023136"/>
    </source>
</evidence>
<reference evidence="16 17" key="1">
    <citation type="journal article" date="2021" name="BMC Biol.">
        <title>Horizontally acquired antibacterial genes associated with adaptive radiation of ladybird beetles.</title>
        <authorList>
            <person name="Li H.S."/>
            <person name="Tang X.F."/>
            <person name="Huang Y.H."/>
            <person name="Xu Z.Y."/>
            <person name="Chen M.L."/>
            <person name="Du X.Y."/>
            <person name="Qiu B.Y."/>
            <person name="Chen P.T."/>
            <person name="Zhang W."/>
            <person name="Slipinski A."/>
            <person name="Escalona H.E."/>
            <person name="Waterhouse R.M."/>
            <person name="Zwick A."/>
            <person name="Pang H."/>
        </authorList>
    </citation>
    <scope>NUCLEOTIDE SEQUENCE [LARGE SCALE GENOMIC DNA]</scope>
    <source>
        <strain evidence="16">SYSU2018</strain>
    </source>
</reference>
<evidence type="ECO:0000256" key="11">
    <source>
        <dbReference type="ARBA" id="ARBA00023180"/>
    </source>
</evidence>
<feature type="domain" description="Protein kinase" evidence="15">
    <location>
        <begin position="549"/>
        <end position="774"/>
    </location>
</feature>
<dbReference type="InterPro" id="IPR028082">
    <property type="entry name" value="Peripla_BP_I"/>
</dbReference>
<keyword evidence="7" id="KW-1133">Transmembrane helix</keyword>
<protein>
    <recommendedName>
        <fullName evidence="3">guanylate cyclase</fullName>
        <ecNumber evidence="3">4.6.1.2</ecNumber>
    </recommendedName>
</protein>
<evidence type="ECO:0000256" key="12">
    <source>
        <dbReference type="ARBA" id="ARBA00023239"/>
    </source>
</evidence>
<accession>A0ABD2PGI0</accession>
<dbReference type="InterPro" id="IPR001170">
    <property type="entry name" value="ANPR/GUC"/>
</dbReference>
<dbReference type="EMBL" id="JABFTP020000186">
    <property type="protein sequence ID" value="KAL3290062.1"/>
    <property type="molecule type" value="Genomic_DNA"/>
</dbReference>
<evidence type="ECO:0000256" key="2">
    <source>
        <dbReference type="ARBA" id="ARBA00004479"/>
    </source>
</evidence>
<keyword evidence="17" id="KW-1185">Reference proteome</keyword>
<gene>
    <name evidence="16" type="ORF">HHI36_023431</name>
</gene>
<evidence type="ECO:0000259" key="15">
    <source>
        <dbReference type="PROSITE" id="PS50011"/>
    </source>
</evidence>
<evidence type="ECO:0000256" key="7">
    <source>
        <dbReference type="ARBA" id="ARBA00022989"/>
    </source>
</evidence>
<feature type="chain" id="PRO_5044823725" description="guanylate cyclase" evidence="14">
    <location>
        <begin position="16"/>
        <end position="774"/>
    </location>
</feature>
<comment type="subcellular location">
    <subcellularLocation>
        <location evidence="2">Membrane</location>
        <topology evidence="2">Single-pass type I membrane protein</topology>
    </subcellularLocation>
</comment>
<dbReference type="AlphaFoldDB" id="A0ABD2PGI0"/>
<dbReference type="InterPro" id="IPR001828">
    <property type="entry name" value="ANF_lig-bd_rcpt"/>
</dbReference>
<dbReference type="GO" id="GO:0005525">
    <property type="term" value="F:GTP binding"/>
    <property type="evidence" value="ECO:0007669"/>
    <property type="project" value="UniProtKB-KW"/>
</dbReference>
<sequence>MFLFLFVLCLSGVKCFSWNLSILNTPYFATDNCHYTSEVCMKEKDDYCNIDMCSSEDNCTIKVALILPKSSNYIVNLNEALRILQLAVHDARKQNILGDQIEMIFKAFDDNCTQEYATIKVMQATADFCAHVIFGPICDYCLASVGRIAKYIGNYGTPVITPGGFSFDFTKNKTTCKDEFYMLINSGPADFASYAEFFHLILDRYKWDKIALMYEKTEQNELSGDDGCQLLMKSIITELRETPQLDFYDGDLDLTQMNYTIFLENIVGVKYGIILICTKQQKARQIVMEAYKLGMMNLGEYIFFNFEMYNDAENPIEPWFSANDTVENNEIAKIGYRSIYTFTPLMHTDFDMVKNQSNRGSIYIDGLYDGMMLYAQALNRSFSSKIRQDNLKKEGIKGYEIIEHMIGVTYRGRYGFERTNCNGQRINRFAMLNVNSLGQYETVAVYDASLKNINYWDVNWPSGDSVPSDTPHCGYDRSLCPQIDPVKTLSFSLVSVLGIGMVLIGGITYRHFKFKREIYSMAWKINYDDIITLQKQRLSIRSTYSMKNASLFNLDGISIAGDLRCREDFVVYKSQKAYIKRYKNVKLDLNKNLLKELKAMHDLSNENIVKFYGGSFEDPKHNCLLYEYCSKGTLYDVIHDETTRLIELSFRISLLIDIARGMLYLHSSSLKSHGTLSSIHCLVDNRFSVKISDFGLRSLDCFSEDYKTQDDTEYSYWKNLLWTAPELLRDTNISQRGTQAGDVYSFAIIMHEIVTRKEPFHLGDGNNLTVRGKY</sequence>
<evidence type="ECO:0000256" key="14">
    <source>
        <dbReference type="SAM" id="SignalP"/>
    </source>
</evidence>
<dbReference type="SUPFAM" id="SSF53822">
    <property type="entry name" value="Periplasmic binding protein-like I"/>
    <property type="match status" value="1"/>
</dbReference>